<reference evidence="3" key="1">
    <citation type="submission" date="2016-10" db="EMBL/GenBank/DDBJ databases">
        <authorList>
            <person name="Varghese N."/>
            <person name="Submissions S."/>
        </authorList>
    </citation>
    <scope>NUCLEOTIDE SEQUENCE [LARGE SCALE GENOMIC DNA]</scope>
    <source>
        <strain evidence="3">DSM 22127</strain>
    </source>
</reference>
<sequence length="170" mass="18156">MGTPGAFNYTVAPSPAPLTDDVVRRALAPALRARLLGAGLVVVGVVVLVAVLLGWLVSLPGAAVTVLVALGVLGVVALLALLGPRHWVLRMDADGYRVRGLRSAQARSSRWTDVLDLQAATVQGARCLVLRLRDGRTTTLPVDALEGDREELTELMTAHLDRGHGYRRLR</sequence>
<feature type="transmembrane region" description="Helical" evidence="1">
    <location>
        <begin position="62"/>
        <end position="82"/>
    </location>
</feature>
<gene>
    <name evidence="2" type="ORF">SAMN04488570_2663</name>
</gene>
<dbReference type="Proteomes" id="UP000198859">
    <property type="component" value="Chromosome I"/>
</dbReference>
<keyword evidence="1" id="KW-0472">Membrane</keyword>
<keyword evidence="3" id="KW-1185">Reference proteome</keyword>
<organism evidence="2 3">
    <name type="scientific">Nocardioides scoriae</name>
    <dbReference type="NCBI Taxonomy" id="642780"/>
    <lineage>
        <taxon>Bacteria</taxon>
        <taxon>Bacillati</taxon>
        <taxon>Actinomycetota</taxon>
        <taxon>Actinomycetes</taxon>
        <taxon>Propionibacteriales</taxon>
        <taxon>Nocardioidaceae</taxon>
        <taxon>Nocardioides</taxon>
    </lineage>
</organism>
<dbReference type="EMBL" id="LT629757">
    <property type="protein sequence ID" value="SDS77454.1"/>
    <property type="molecule type" value="Genomic_DNA"/>
</dbReference>
<feature type="transmembrane region" description="Helical" evidence="1">
    <location>
        <begin position="35"/>
        <end position="56"/>
    </location>
</feature>
<evidence type="ECO:0000313" key="3">
    <source>
        <dbReference type="Proteomes" id="UP000198859"/>
    </source>
</evidence>
<keyword evidence="1" id="KW-1133">Transmembrane helix</keyword>
<name>A0A1H1UY54_9ACTN</name>
<evidence type="ECO:0000313" key="2">
    <source>
        <dbReference type="EMBL" id="SDS77454.1"/>
    </source>
</evidence>
<evidence type="ECO:0000256" key="1">
    <source>
        <dbReference type="SAM" id="Phobius"/>
    </source>
</evidence>
<dbReference type="AlphaFoldDB" id="A0A1H1UY54"/>
<accession>A0A1H1UY54</accession>
<proteinExistence type="predicted"/>
<keyword evidence="1" id="KW-0812">Transmembrane</keyword>
<evidence type="ECO:0008006" key="4">
    <source>
        <dbReference type="Google" id="ProtNLM"/>
    </source>
</evidence>
<protein>
    <recommendedName>
        <fullName evidence="4">PH domain-containing protein</fullName>
    </recommendedName>
</protein>